<dbReference type="RefSeq" id="XP_062652497.1">
    <property type="nucleotide sequence ID" value="XM_062787087.1"/>
</dbReference>
<reference evidence="2" key="2">
    <citation type="submission" date="2023-05" db="EMBL/GenBank/DDBJ databases">
        <authorList>
            <consortium name="Lawrence Berkeley National Laboratory"/>
            <person name="Steindorff A."/>
            <person name="Hensen N."/>
            <person name="Bonometti L."/>
            <person name="Westerberg I."/>
            <person name="Brannstrom I.O."/>
            <person name="Guillou S."/>
            <person name="Cros-Aarteil S."/>
            <person name="Calhoun S."/>
            <person name="Haridas S."/>
            <person name="Kuo A."/>
            <person name="Mondo S."/>
            <person name="Pangilinan J."/>
            <person name="Riley R."/>
            <person name="Labutti K."/>
            <person name="Andreopoulos B."/>
            <person name="Lipzen A."/>
            <person name="Chen C."/>
            <person name="Yanf M."/>
            <person name="Daum C."/>
            <person name="Ng V."/>
            <person name="Clum A."/>
            <person name="Ohm R."/>
            <person name="Martin F."/>
            <person name="Silar P."/>
            <person name="Natvig D."/>
            <person name="Lalanne C."/>
            <person name="Gautier V."/>
            <person name="Ament-Velasquez S.L."/>
            <person name="Kruys A."/>
            <person name="Hutchinson M.I."/>
            <person name="Powell A.J."/>
            <person name="Barry K."/>
            <person name="Miller A.N."/>
            <person name="Grigoriev I.V."/>
            <person name="Debuchy R."/>
            <person name="Gladieux P."/>
            <person name="Thoren M.H."/>
            <person name="Johannesson H."/>
        </authorList>
    </citation>
    <scope>NUCLEOTIDE SEQUENCE</scope>
    <source>
        <strain evidence="2">CBS 731.68</strain>
    </source>
</reference>
<evidence type="ECO:0008006" key="4">
    <source>
        <dbReference type="Google" id="ProtNLM"/>
    </source>
</evidence>
<reference evidence="2" key="1">
    <citation type="journal article" date="2023" name="Mol. Phylogenet. Evol.">
        <title>Genome-scale phylogeny and comparative genomics of the fungal order Sordariales.</title>
        <authorList>
            <person name="Hensen N."/>
            <person name="Bonometti L."/>
            <person name="Westerberg I."/>
            <person name="Brannstrom I.O."/>
            <person name="Guillou S."/>
            <person name="Cros-Aarteil S."/>
            <person name="Calhoun S."/>
            <person name="Haridas S."/>
            <person name="Kuo A."/>
            <person name="Mondo S."/>
            <person name="Pangilinan J."/>
            <person name="Riley R."/>
            <person name="LaButti K."/>
            <person name="Andreopoulos B."/>
            <person name="Lipzen A."/>
            <person name="Chen C."/>
            <person name="Yan M."/>
            <person name="Daum C."/>
            <person name="Ng V."/>
            <person name="Clum A."/>
            <person name="Steindorff A."/>
            <person name="Ohm R.A."/>
            <person name="Martin F."/>
            <person name="Silar P."/>
            <person name="Natvig D.O."/>
            <person name="Lalanne C."/>
            <person name="Gautier V."/>
            <person name="Ament-Velasquez S.L."/>
            <person name="Kruys A."/>
            <person name="Hutchinson M.I."/>
            <person name="Powell A.J."/>
            <person name="Barry K."/>
            <person name="Miller A.N."/>
            <person name="Grigoriev I.V."/>
            <person name="Debuchy R."/>
            <person name="Gladieux P."/>
            <person name="Hiltunen Thoren M."/>
            <person name="Johannesson H."/>
        </authorList>
    </citation>
    <scope>NUCLEOTIDE SEQUENCE</scope>
    <source>
        <strain evidence="2">CBS 731.68</strain>
    </source>
</reference>
<organism evidence="2 3">
    <name type="scientific">Parathielavia appendiculata</name>
    <dbReference type="NCBI Taxonomy" id="2587402"/>
    <lineage>
        <taxon>Eukaryota</taxon>
        <taxon>Fungi</taxon>
        <taxon>Dikarya</taxon>
        <taxon>Ascomycota</taxon>
        <taxon>Pezizomycotina</taxon>
        <taxon>Sordariomycetes</taxon>
        <taxon>Sordariomycetidae</taxon>
        <taxon>Sordariales</taxon>
        <taxon>Chaetomiaceae</taxon>
        <taxon>Parathielavia</taxon>
    </lineage>
</organism>
<dbReference type="Proteomes" id="UP001302602">
    <property type="component" value="Unassembled WGS sequence"/>
</dbReference>
<dbReference type="GeneID" id="87823857"/>
<protein>
    <recommendedName>
        <fullName evidence="4">Secreted protein</fullName>
    </recommendedName>
</protein>
<keyword evidence="1" id="KW-0732">Signal</keyword>
<evidence type="ECO:0000256" key="1">
    <source>
        <dbReference type="SAM" id="SignalP"/>
    </source>
</evidence>
<accession>A0AAN6UA50</accession>
<dbReference type="AlphaFoldDB" id="A0AAN6UA50"/>
<name>A0AAN6UA50_9PEZI</name>
<sequence length="180" mass="19472">MQWLNLTGPHASRLVLSLAVLRPCCPFLISNFASTTGDFACPRLLSPTSCDYTTSQTLFNHTLLATDHHHVDISPPTTSTQGESRLLSPHLLAIAPVAHHFSSAVVIADSIEPCPRLLKPLSPSFPSPHDAGSSYLADRCQLSTNLVHHRVPTPVQLRIHPTPRAESEAMKSAARTSTST</sequence>
<proteinExistence type="predicted"/>
<feature type="chain" id="PRO_5042971011" description="Secreted protein" evidence="1">
    <location>
        <begin position="27"/>
        <end position="180"/>
    </location>
</feature>
<comment type="caution">
    <text evidence="2">The sequence shown here is derived from an EMBL/GenBank/DDBJ whole genome shotgun (WGS) entry which is preliminary data.</text>
</comment>
<gene>
    <name evidence="2" type="ORF">N657DRAFT_37644</name>
</gene>
<dbReference type="EMBL" id="MU853223">
    <property type="protein sequence ID" value="KAK4128726.1"/>
    <property type="molecule type" value="Genomic_DNA"/>
</dbReference>
<evidence type="ECO:0000313" key="3">
    <source>
        <dbReference type="Proteomes" id="UP001302602"/>
    </source>
</evidence>
<keyword evidence="3" id="KW-1185">Reference proteome</keyword>
<evidence type="ECO:0000313" key="2">
    <source>
        <dbReference type="EMBL" id="KAK4128726.1"/>
    </source>
</evidence>
<feature type="signal peptide" evidence="1">
    <location>
        <begin position="1"/>
        <end position="26"/>
    </location>
</feature>